<feature type="compositionally biased region" description="Acidic residues" evidence="1">
    <location>
        <begin position="37"/>
        <end position="48"/>
    </location>
</feature>
<dbReference type="Proteomes" id="UP000812966">
    <property type="component" value="Unassembled WGS sequence"/>
</dbReference>
<evidence type="ECO:0000256" key="1">
    <source>
        <dbReference type="SAM" id="MobiDB-lite"/>
    </source>
</evidence>
<keyword evidence="4" id="KW-1185">Reference proteome</keyword>
<dbReference type="EMBL" id="JABELV010000002">
    <property type="protein sequence ID" value="KAG7580007.1"/>
    <property type="molecule type" value="Genomic_DNA"/>
</dbReference>
<feature type="region of interest" description="Disordered" evidence="1">
    <location>
        <begin position="1"/>
        <end position="58"/>
    </location>
</feature>
<gene>
    <name evidence="3" type="ORF">FFLO_00215</name>
</gene>
<name>A0A8K0JSG1_9TREE</name>
<evidence type="ECO:0000256" key="2">
    <source>
        <dbReference type="SAM" id="Phobius"/>
    </source>
</evidence>
<protein>
    <submittedName>
        <fullName evidence="3">Uncharacterized protein</fullName>
    </submittedName>
</protein>
<evidence type="ECO:0000313" key="4">
    <source>
        <dbReference type="Proteomes" id="UP000812966"/>
    </source>
</evidence>
<dbReference type="AlphaFoldDB" id="A0A8K0JSG1"/>
<sequence length="91" mass="10093">MNSHRDSSSVVDLNAPLLSAHRQHDQHDPDHSRRQDEDVDQTDLDLENSSETITGFQPPDRKELATMIISGTVVVLLSVAAGLTTVFDWVL</sequence>
<feature type="compositionally biased region" description="Basic and acidic residues" evidence="1">
    <location>
        <begin position="22"/>
        <end position="36"/>
    </location>
</feature>
<keyword evidence="2" id="KW-0472">Membrane</keyword>
<evidence type="ECO:0000313" key="3">
    <source>
        <dbReference type="EMBL" id="KAG7580007.1"/>
    </source>
</evidence>
<accession>A0A8K0JSG1</accession>
<feature type="transmembrane region" description="Helical" evidence="2">
    <location>
        <begin position="64"/>
        <end position="87"/>
    </location>
</feature>
<organism evidence="3 4">
    <name type="scientific">Filobasidium floriforme</name>
    <dbReference type="NCBI Taxonomy" id="5210"/>
    <lineage>
        <taxon>Eukaryota</taxon>
        <taxon>Fungi</taxon>
        <taxon>Dikarya</taxon>
        <taxon>Basidiomycota</taxon>
        <taxon>Agaricomycotina</taxon>
        <taxon>Tremellomycetes</taxon>
        <taxon>Filobasidiales</taxon>
        <taxon>Filobasidiaceae</taxon>
        <taxon>Filobasidium</taxon>
    </lineage>
</organism>
<reference evidence="3" key="1">
    <citation type="submission" date="2020-04" db="EMBL/GenBank/DDBJ databases">
        <title>Analysis of mating type loci in Filobasidium floriforme.</title>
        <authorList>
            <person name="Nowrousian M."/>
        </authorList>
    </citation>
    <scope>NUCLEOTIDE SEQUENCE</scope>
    <source>
        <strain evidence="3">CBS 6242</strain>
    </source>
</reference>
<comment type="caution">
    <text evidence="3">The sequence shown here is derived from an EMBL/GenBank/DDBJ whole genome shotgun (WGS) entry which is preliminary data.</text>
</comment>
<keyword evidence="2" id="KW-0812">Transmembrane</keyword>
<proteinExistence type="predicted"/>
<keyword evidence="2" id="KW-1133">Transmembrane helix</keyword>
<dbReference type="OrthoDB" id="2571494at2759"/>